<organism evidence="2 3">
    <name type="scientific">Dothistroma septosporum (strain NZE10 / CBS 128990)</name>
    <name type="common">Red band needle blight fungus</name>
    <name type="synonym">Mycosphaerella pini</name>
    <dbReference type="NCBI Taxonomy" id="675120"/>
    <lineage>
        <taxon>Eukaryota</taxon>
        <taxon>Fungi</taxon>
        <taxon>Dikarya</taxon>
        <taxon>Ascomycota</taxon>
        <taxon>Pezizomycotina</taxon>
        <taxon>Dothideomycetes</taxon>
        <taxon>Dothideomycetidae</taxon>
        <taxon>Mycosphaerellales</taxon>
        <taxon>Mycosphaerellaceae</taxon>
        <taxon>Dothistroma</taxon>
    </lineage>
</organism>
<dbReference type="Proteomes" id="UP000016933">
    <property type="component" value="Unassembled WGS sequence"/>
</dbReference>
<protein>
    <submittedName>
        <fullName evidence="2">Uncharacterized protein</fullName>
    </submittedName>
</protein>
<feature type="region of interest" description="Disordered" evidence="1">
    <location>
        <begin position="96"/>
        <end position="124"/>
    </location>
</feature>
<reference evidence="2 3" key="2">
    <citation type="journal article" date="2012" name="PLoS Pathog.">
        <title>Diverse lifestyles and strategies of plant pathogenesis encoded in the genomes of eighteen Dothideomycetes fungi.</title>
        <authorList>
            <person name="Ohm R.A."/>
            <person name="Feau N."/>
            <person name="Henrissat B."/>
            <person name="Schoch C.L."/>
            <person name="Horwitz B.A."/>
            <person name="Barry K.W."/>
            <person name="Condon B.J."/>
            <person name="Copeland A.C."/>
            <person name="Dhillon B."/>
            <person name="Glaser F."/>
            <person name="Hesse C.N."/>
            <person name="Kosti I."/>
            <person name="LaButti K."/>
            <person name="Lindquist E.A."/>
            <person name="Lucas S."/>
            <person name="Salamov A.A."/>
            <person name="Bradshaw R.E."/>
            <person name="Ciuffetti L."/>
            <person name="Hamelin R.C."/>
            <person name="Kema G.H.J."/>
            <person name="Lawrence C."/>
            <person name="Scott J.A."/>
            <person name="Spatafora J.W."/>
            <person name="Turgeon B.G."/>
            <person name="de Wit P.J.G.M."/>
            <person name="Zhong S."/>
            <person name="Goodwin S.B."/>
            <person name="Grigoriev I.V."/>
        </authorList>
    </citation>
    <scope>NUCLEOTIDE SEQUENCE [LARGE SCALE GENOMIC DNA]</scope>
    <source>
        <strain evidence="3">NZE10 / CBS 128990</strain>
    </source>
</reference>
<evidence type="ECO:0000256" key="1">
    <source>
        <dbReference type="SAM" id="MobiDB-lite"/>
    </source>
</evidence>
<proteinExistence type="predicted"/>
<reference evidence="3" key="1">
    <citation type="journal article" date="2012" name="PLoS Genet.">
        <title>The genomes of the fungal plant pathogens Cladosporium fulvum and Dothistroma septosporum reveal adaptation to different hosts and lifestyles but also signatures of common ancestry.</title>
        <authorList>
            <person name="de Wit P.J.G.M."/>
            <person name="van der Burgt A."/>
            <person name="Oekmen B."/>
            <person name="Stergiopoulos I."/>
            <person name="Abd-Elsalam K.A."/>
            <person name="Aerts A.L."/>
            <person name="Bahkali A.H."/>
            <person name="Beenen H.G."/>
            <person name="Chettri P."/>
            <person name="Cox M.P."/>
            <person name="Datema E."/>
            <person name="de Vries R.P."/>
            <person name="Dhillon B."/>
            <person name="Ganley A.R."/>
            <person name="Griffiths S.A."/>
            <person name="Guo Y."/>
            <person name="Hamelin R.C."/>
            <person name="Henrissat B."/>
            <person name="Kabir M.S."/>
            <person name="Jashni M.K."/>
            <person name="Kema G."/>
            <person name="Klaubauf S."/>
            <person name="Lapidus A."/>
            <person name="Levasseur A."/>
            <person name="Lindquist E."/>
            <person name="Mehrabi R."/>
            <person name="Ohm R.A."/>
            <person name="Owen T.J."/>
            <person name="Salamov A."/>
            <person name="Schwelm A."/>
            <person name="Schijlen E."/>
            <person name="Sun H."/>
            <person name="van den Burg H.A."/>
            <person name="van Ham R.C.H.J."/>
            <person name="Zhang S."/>
            <person name="Goodwin S.B."/>
            <person name="Grigoriev I.V."/>
            <person name="Collemare J."/>
            <person name="Bradshaw R.E."/>
        </authorList>
    </citation>
    <scope>NUCLEOTIDE SEQUENCE [LARGE SCALE GENOMIC DNA]</scope>
    <source>
        <strain evidence="3">NZE10 / CBS 128990</strain>
    </source>
</reference>
<sequence>MPIESMAKFAFSHPMNSVLKYSNSDQCRRTSYRTNPQAVGAGHTVLCMMAHLKDIDLQHIRSLVLDRPEYATVPRWHSKWHRPIFGLLIRGSRNEPSLKMSRRETGYAGPQQRCLSSKHRSPTS</sequence>
<accession>N1PLY0</accession>
<dbReference type="HOGENOM" id="CLU_2003864_0_0_1"/>
<evidence type="ECO:0000313" key="2">
    <source>
        <dbReference type="EMBL" id="EME44502.1"/>
    </source>
</evidence>
<dbReference type="EMBL" id="KB446539">
    <property type="protein sequence ID" value="EME44502.1"/>
    <property type="molecule type" value="Genomic_DNA"/>
</dbReference>
<keyword evidence="3" id="KW-1185">Reference proteome</keyword>
<gene>
    <name evidence="2" type="ORF">DOTSEDRAFT_72093</name>
</gene>
<evidence type="ECO:0000313" key="3">
    <source>
        <dbReference type="Proteomes" id="UP000016933"/>
    </source>
</evidence>
<name>N1PLY0_DOTSN</name>
<dbReference type="AlphaFoldDB" id="N1PLY0"/>